<feature type="domain" description="Peptidase M16 C-terminal" evidence="2">
    <location>
        <begin position="182"/>
        <end position="355"/>
    </location>
</feature>
<dbReference type="PANTHER" id="PTHR11851:SF224">
    <property type="entry name" value="PROCESSING PROTEASE"/>
    <property type="match status" value="1"/>
</dbReference>
<feature type="domain" description="Peptidase M16 N-terminal" evidence="1">
    <location>
        <begin position="39"/>
        <end position="147"/>
    </location>
</feature>
<dbReference type="InterPro" id="IPR007863">
    <property type="entry name" value="Peptidase_M16_C"/>
</dbReference>
<dbReference type="EMBL" id="CP055156">
    <property type="protein sequence ID" value="QNF31722.1"/>
    <property type="molecule type" value="Genomic_DNA"/>
</dbReference>
<dbReference type="RefSeq" id="WP_185272509.1">
    <property type="nucleotide sequence ID" value="NZ_CP055156.1"/>
</dbReference>
<accession>A0A7G7G3I8</accession>
<dbReference type="GO" id="GO:0046872">
    <property type="term" value="F:metal ion binding"/>
    <property type="evidence" value="ECO:0007669"/>
    <property type="project" value="InterPro"/>
</dbReference>
<evidence type="ECO:0000313" key="3">
    <source>
        <dbReference type="EMBL" id="QNF31722.1"/>
    </source>
</evidence>
<name>A0A7G7G3I8_9BACT</name>
<dbReference type="Pfam" id="PF00675">
    <property type="entry name" value="Peptidase_M16"/>
    <property type="match status" value="1"/>
</dbReference>
<dbReference type="Pfam" id="PF05193">
    <property type="entry name" value="Peptidase_M16_C"/>
    <property type="match status" value="1"/>
</dbReference>
<keyword evidence="4" id="KW-1185">Reference proteome</keyword>
<organism evidence="3 4">
    <name type="scientific">Adhaeribacter swui</name>
    <dbReference type="NCBI Taxonomy" id="2086471"/>
    <lineage>
        <taxon>Bacteria</taxon>
        <taxon>Pseudomonadati</taxon>
        <taxon>Bacteroidota</taxon>
        <taxon>Cytophagia</taxon>
        <taxon>Cytophagales</taxon>
        <taxon>Hymenobacteraceae</taxon>
        <taxon>Adhaeribacter</taxon>
    </lineage>
</organism>
<dbReference type="Proteomes" id="UP000515237">
    <property type="component" value="Chromosome"/>
</dbReference>
<dbReference type="InterPro" id="IPR050361">
    <property type="entry name" value="MPP/UQCRC_Complex"/>
</dbReference>
<reference evidence="3 4" key="1">
    <citation type="journal article" date="2018" name="Int. J. Syst. Evol. Microbiol.">
        <title>Adhaeribacter swui sp. nov., isolated from wet mud.</title>
        <authorList>
            <person name="Kim D.U."/>
            <person name="Kim K.W."/>
            <person name="Kang M.S."/>
            <person name="Kim J.Y."/>
            <person name="Jang J.H."/>
            <person name="Kim M.K."/>
        </authorList>
    </citation>
    <scope>NUCLEOTIDE SEQUENCE [LARGE SCALE GENOMIC DNA]</scope>
    <source>
        <strain evidence="3 4">KCTC 52873</strain>
    </source>
</reference>
<dbReference type="InterPro" id="IPR011765">
    <property type="entry name" value="Pept_M16_N"/>
</dbReference>
<dbReference type="AlphaFoldDB" id="A0A7G7G3I8"/>
<dbReference type="SUPFAM" id="SSF63411">
    <property type="entry name" value="LuxS/MPP-like metallohydrolase"/>
    <property type="match status" value="2"/>
</dbReference>
<protein>
    <submittedName>
        <fullName evidence="3">Insulinase family protein</fullName>
    </submittedName>
</protein>
<proteinExistence type="predicted"/>
<evidence type="ECO:0000313" key="4">
    <source>
        <dbReference type="Proteomes" id="UP000515237"/>
    </source>
</evidence>
<dbReference type="Gene3D" id="3.30.830.10">
    <property type="entry name" value="Metalloenzyme, LuxS/M16 peptidase-like"/>
    <property type="match status" value="2"/>
</dbReference>
<evidence type="ECO:0000259" key="1">
    <source>
        <dbReference type="Pfam" id="PF00675"/>
    </source>
</evidence>
<dbReference type="KEGG" id="aswu:HUW51_02900"/>
<evidence type="ECO:0000259" key="2">
    <source>
        <dbReference type="Pfam" id="PF05193"/>
    </source>
</evidence>
<gene>
    <name evidence="3" type="ORF">HUW51_02900</name>
</gene>
<sequence>MLNRSVAPALQEITTVQLPAAEVATFSNGSRLHCLYNATQPILKFEIVLKAGKWYEPYNGISYLTAKMLLEGTQNYSARQIADIIAFYGASLESNQGFDRTSITLYTLTKHFNPLLDLFAEILHSPTIPEKEFDLLKIRTIQNVSVEKKKNSYLANQLFTRNIYGPNHPYTTGMDEVILNQVTLAEVKDFYKKHYNLSEAEIFICGDFDAANVAKVEQLFGGSLLAKEERPAKSYKATGSIKKDFLVKEDSLQSSIRVGSSWPAMNHPDYHKLALLNKILGGYFGSRLMKNIREDKGFTYGIYSTISAKEQHALLLIATDVNYLNSQQTLDEIYKEIALLKNEPVEASELETVQNYTLGKLANDLSTIFDQSEKYKNLILHQLPLTFYSDYITEVKSVTPEQLLSLANQYYVFDNIHEVVVGKPVEQ</sequence>
<dbReference type="InterPro" id="IPR011249">
    <property type="entry name" value="Metalloenz_LuxS/M16"/>
</dbReference>
<dbReference type="PANTHER" id="PTHR11851">
    <property type="entry name" value="METALLOPROTEASE"/>
    <property type="match status" value="1"/>
</dbReference>